<dbReference type="PROSITE" id="PS00092">
    <property type="entry name" value="N6_MTASE"/>
    <property type="match status" value="1"/>
</dbReference>
<feature type="domain" description="DNA methylase N-4/N-6" evidence="6">
    <location>
        <begin position="121"/>
        <end position="456"/>
    </location>
</feature>
<keyword evidence="8" id="KW-1185">Reference proteome</keyword>
<dbReference type="PIRSF" id="PIRSF015855">
    <property type="entry name" value="TypeIII_Mtase_mKpnI"/>
    <property type="match status" value="1"/>
</dbReference>
<dbReference type="Proteomes" id="UP000476064">
    <property type="component" value="Chromosome"/>
</dbReference>
<dbReference type="GO" id="GO:0003677">
    <property type="term" value="F:DNA binding"/>
    <property type="evidence" value="ECO:0007669"/>
    <property type="project" value="InterPro"/>
</dbReference>
<dbReference type="KEGG" id="plyc:GXP70_00150"/>
<dbReference type="InterPro" id="IPR002941">
    <property type="entry name" value="DNA_methylase_N4/N6"/>
</dbReference>
<evidence type="ECO:0000313" key="8">
    <source>
        <dbReference type="Proteomes" id="UP000476064"/>
    </source>
</evidence>
<dbReference type="InterPro" id="IPR002295">
    <property type="entry name" value="N4/N6-MTase_EcoPI_Mod-like"/>
</dbReference>
<dbReference type="GO" id="GO:0009307">
    <property type="term" value="P:DNA restriction-modification system"/>
    <property type="evidence" value="ECO:0007669"/>
    <property type="project" value="UniProtKB-KW"/>
</dbReference>
<gene>
    <name evidence="7" type="ORF">GXP70_00150</name>
</gene>
<sequence length="617" mass="69220">MDRLATSMTDRAEANAARIAALFPSVVTETRDAEGRVRLAVDFDLLRQELSGVLLESGKERYQLTWPGKRETILAANAPLKHTLRPVMADSVHWDSTRNAYIEGDNLQALKLLRHSYANRVKCIYIDPPYNTGKDMIYKDDFRMDADAYLEESGQVDGEGNRLFRSTESSGRFHSDWLSEMYPRLKVARDMLREDGVIFISIDDHEMVNLKLLCDEVFGGGNFVANLIWANKEGGGGSDSKHFRVKHEYILCYAKSLSDLVIKGIGISNAERYRLQDQHAKSRGSYYLQKLNQASIRYSASLDYPITAPDGTRIMPAIGSKQACWRWSKAKVEWGLEHDFIVMKKDYQGEWQVYTKQYMHVDNHDQPIVRTNRPLGLIEAYSSTQASKKLEELFGAKVFHYSKPYELIQYLLSLTTEGDDLVVDFFSGSATTAHAVMRLNAEDGGSRSYIMIQLPEATAEGSEAYKAGYVNICEIGKERIRRAANSVKSETGAAIDYGFRVYRLDDAYMERGGRTSGMEDEPADGAWLVQALLELGLELTLPMGTRTIEGRTIHQAAGNVLTACFGESLPEPVIEAMARQQPQYAVFRSRSFADAAACGRAEQRFGMLSPGTAIRVL</sequence>
<keyword evidence="4" id="KW-0949">S-adenosyl-L-methionine</keyword>
<dbReference type="GO" id="GO:0032259">
    <property type="term" value="P:methylation"/>
    <property type="evidence" value="ECO:0007669"/>
    <property type="project" value="UniProtKB-KW"/>
</dbReference>
<dbReference type="Gene3D" id="3.40.50.150">
    <property type="entry name" value="Vaccinia Virus protein VP39"/>
    <property type="match status" value="1"/>
</dbReference>
<dbReference type="GO" id="GO:0008170">
    <property type="term" value="F:N-methyltransferase activity"/>
    <property type="evidence" value="ECO:0007669"/>
    <property type="project" value="InterPro"/>
</dbReference>
<organism evidence="7 8">
    <name type="scientific">Paenibacillus lycopersici</name>
    <dbReference type="NCBI Taxonomy" id="2704462"/>
    <lineage>
        <taxon>Bacteria</taxon>
        <taxon>Bacillati</taxon>
        <taxon>Bacillota</taxon>
        <taxon>Bacilli</taxon>
        <taxon>Bacillales</taxon>
        <taxon>Paenibacillaceae</taxon>
        <taxon>Paenibacillus</taxon>
    </lineage>
</organism>
<evidence type="ECO:0000256" key="1">
    <source>
        <dbReference type="ARBA" id="ARBA00006594"/>
    </source>
</evidence>
<reference evidence="7 8" key="1">
    <citation type="submission" date="2020-01" db="EMBL/GenBank/DDBJ databases">
        <title>Paenibacillus sp. nov., isolated from tomato rhizosphere.</title>
        <authorList>
            <person name="Weon H.-Y."/>
            <person name="Lee S.A."/>
        </authorList>
    </citation>
    <scope>NUCLEOTIDE SEQUENCE [LARGE SCALE GENOMIC DNA]</scope>
    <source>
        <strain evidence="7 8">12200R-189</strain>
    </source>
</reference>
<name>A0A6C0G7F9_9BACL</name>
<dbReference type="PRINTS" id="PR00506">
    <property type="entry name" value="D21N6MTFRASE"/>
</dbReference>
<accession>A0A6C0G7F9</accession>
<evidence type="ECO:0000256" key="5">
    <source>
        <dbReference type="ARBA" id="ARBA00022747"/>
    </source>
</evidence>
<comment type="similarity">
    <text evidence="1">Belongs to the N(4)/N(6)-methyltransferase family.</text>
</comment>
<keyword evidence="5" id="KW-0680">Restriction system</keyword>
<dbReference type="AlphaFoldDB" id="A0A6C0G7F9"/>
<dbReference type="InterPro" id="IPR002052">
    <property type="entry name" value="DNA_methylase_N6_adenine_CS"/>
</dbReference>
<proteinExistence type="inferred from homology"/>
<keyword evidence="2 7" id="KW-0489">Methyltransferase</keyword>
<protein>
    <submittedName>
        <fullName evidence="7">Site-specific DNA-methyltransferase</fullName>
    </submittedName>
</protein>
<dbReference type="Pfam" id="PF01555">
    <property type="entry name" value="N6_N4_Mtase"/>
    <property type="match status" value="1"/>
</dbReference>
<dbReference type="REBASE" id="371069">
    <property type="entry name" value="M.Psp189II"/>
</dbReference>
<evidence type="ECO:0000256" key="3">
    <source>
        <dbReference type="ARBA" id="ARBA00022679"/>
    </source>
</evidence>
<dbReference type="EMBL" id="CP048209">
    <property type="protein sequence ID" value="QHT63674.1"/>
    <property type="molecule type" value="Genomic_DNA"/>
</dbReference>
<evidence type="ECO:0000256" key="2">
    <source>
        <dbReference type="ARBA" id="ARBA00022603"/>
    </source>
</evidence>
<dbReference type="InterPro" id="IPR029063">
    <property type="entry name" value="SAM-dependent_MTases_sf"/>
</dbReference>
<evidence type="ECO:0000313" key="7">
    <source>
        <dbReference type="EMBL" id="QHT63674.1"/>
    </source>
</evidence>
<keyword evidence="3 7" id="KW-0808">Transferase</keyword>
<evidence type="ECO:0000259" key="6">
    <source>
        <dbReference type="Pfam" id="PF01555"/>
    </source>
</evidence>
<evidence type="ECO:0000256" key="4">
    <source>
        <dbReference type="ARBA" id="ARBA00022691"/>
    </source>
</evidence>
<dbReference type="SUPFAM" id="SSF53335">
    <property type="entry name" value="S-adenosyl-L-methionine-dependent methyltransferases"/>
    <property type="match status" value="1"/>
</dbReference>